<keyword evidence="5" id="KW-0282">Flagellum</keyword>
<evidence type="ECO:0000256" key="2">
    <source>
        <dbReference type="SAM" id="MobiDB-lite"/>
    </source>
</evidence>
<protein>
    <submittedName>
        <fullName evidence="5">Flagellar hook assembly protein FlgD</fullName>
    </submittedName>
</protein>
<dbReference type="Gene3D" id="3.30.1330.60">
    <property type="entry name" value="OmpA-like domain"/>
    <property type="match status" value="1"/>
</dbReference>
<dbReference type="SUPFAM" id="SSF103088">
    <property type="entry name" value="OmpA-like"/>
    <property type="match status" value="1"/>
</dbReference>
<evidence type="ECO:0000313" key="5">
    <source>
        <dbReference type="EMBL" id="MBB5218986.1"/>
    </source>
</evidence>
<evidence type="ECO:0000259" key="4">
    <source>
        <dbReference type="PROSITE" id="PS51123"/>
    </source>
</evidence>
<dbReference type="Gene3D" id="2.60.40.4070">
    <property type="match status" value="6"/>
</dbReference>
<gene>
    <name evidence="6" type="ORF">DYE49_11850</name>
    <name evidence="5" type="ORF">HNP77_001355</name>
</gene>
<reference evidence="5 7" key="2">
    <citation type="submission" date="2020-08" db="EMBL/GenBank/DDBJ databases">
        <title>Genomic Encyclopedia of Type Strains, Phase IV (KMG-IV): sequencing the most valuable type-strain genomes for metagenomic binning, comparative biology and taxonomic classification.</title>
        <authorList>
            <person name="Goeker M."/>
        </authorList>
    </citation>
    <scope>NUCLEOTIDE SEQUENCE [LARGE SCALE GENOMIC DNA]</scope>
    <source>
        <strain evidence="5 7">DSM 103679</strain>
    </source>
</reference>
<dbReference type="InterPro" id="IPR025965">
    <property type="entry name" value="FlgD/Vpr_Ig-like"/>
</dbReference>
<name>A0A840SGE3_9SPIR</name>
<proteinExistence type="predicted"/>
<dbReference type="KEGG" id="trc:DYE49_11850"/>
<evidence type="ECO:0000256" key="3">
    <source>
        <dbReference type="SAM" id="SignalP"/>
    </source>
</evidence>
<dbReference type="InterPro" id="IPR022038">
    <property type="entry name" value="Ig-like_bact"/>
</dbReference>
<dbReference type="Proteomes" id="UP000578697">
    <property type="component" value="Unassembled WGS sequence"/>
</dbReference>
<feature type="domain" description="OmpA-like" evidence="4">
    <location>
        <begin position="930"/>
        <end position="1060"/>
    </location>
</feature>
<dbReference type="CDD" id="cd07185">
    <property type="entry name" value="OmpA_C-like"/>
    <property type="match status" value="1"/>
</dbReference>
<dbReference type="Pfam" id="PF13860">
    <property type="entry name" value="FlgD_ig"/>
    <property type="match status" value="3"/>
</dbReference>
<dbReference type="EMBL" id="JACHFR010000002">
    <property type="protein sequence ID" value="MBB5218986.1"/>
    <property type="molecule type" value="Genomic_DNA"/>
</dbReference>
<evidence type="ECO:0000313" key="6">
    <source>
        <dbReference type="EMBL" id="QOS41102.1"/>
    </source>
</evidence>
<feature type="chain" id="PRO_5033940618" evidence="3">
    <location>
        <begin position="26"/>
        <end position="1060"/>
    </location>
</feature>
<keyword evidence="5" id="KW-0969">Cilium</keyword>
<feature type="signal peptide" evidence="3">
    <location>
        <begin position="1"/>
        <end position="25"/>
    </location>
</feature>
<evidence type="ECO:0000313" key="7">
    <source>
        <dbReference type="Proteomes" id="UP000578697"/>
    </source>
</evidence>
<dbReference type="GO" id="GO:0016020">
    <property type="term" value="C:membrane"/>
    <property type="evidence" value="ECO:0007669"/>
    <property type="project" value="UniProtKB-UniRule"/>
</dbReference>
<dbReference type="InterPro" id="IPR036737">
    <property type="entry name" value="OmpA-like_sf"/>
</dbReference>
<dbReference type="Pfam" id="PF00691">
    <property type="entry name" value="OmpA"/>
    <property type="match status" value="1"/>
</dbReference>
<keyword evidence="1" id="KW-0472">Membrane</keyword>
<dbReference type="PROSITE" id="PS51123">
    <property type="entry name" value="OMPA_2"/>
    <property type="match status" value="1"/>
</dbReference>
<keyword evidence="5" id="KW-0966">Cell projection</keyword>
<dbReference type="EMBL" id="CP031517">
    <property type="protein sequence ID" value="QOS41102.1"/>
    <property type="molecule type" value="Genomic_DNA"/>
</dbReference>
<accession>A0A840SGE3</accession>
<dbReference type="AlphaFoldDB" id="A0A840SGE3"/>
<dbReference type="InterPro" id="IPR006665">
    <property type="entry name" value="OmpA-like"/>
</dbReference>
<feature type="region of interest" description="Disordered" evidence="2">
    <location>
        <begin position="982"/>
        <end position="1001"/>
    </location>
</feature>
<evidence type="ECO:0000313" key="8">
    <source>
        <dbReference type="Proteomes" id="UP000593591"/>
    </source>
</evidence>
<reference evidence="6 8" key="1">
    <citation type="submission" date="2018-08" db="EMBL/GenBank/DDBJ databases">
        <title>The first complete genome of Treponema rectale (CHPAT), a commensal spirochete of the bovine rectum.</title>
        <authorList>
            <person name="Staton G.J."/>
            <person name="Clegg S.R."/>
            <person name="Carter S.D."/>
            <person name="Radford A.D."/>
            <person name="Darby A."/>
            <person name="Hall N."/>
            <person name="Birtles R.J."/>
            <person name="Evans N.J."/>
        </authorList>
    </citation>
    <scope>NUCLEOTIDE SEQUENCE [LARGE SCALE GENOMIC DNA]</scope>
    <source>
        <strain evidence="6 8">CHPA</strain>
    </source>
</reference>
<evidence type="ECO:0000256" key="1">
    <source>
        <dbReference type="PROSITE-ProRule" id="PRU00473"/>
    </source>
</evidence>
<dbReference type="RefSeq" id="WP_184652423.1">
    <property type="nucleotide sequence ID" value="NZ_JACHFR010000002.1"/>
</dbReference>
<sequence length="1060" mass="114640">MKTISKKVKLLAGAAFVLLGTGAFAERSPQYISPNNDGRQDRLEVPLKIRDKRYISAWSFVIRDANGNIVRTIGNKVQNEGRMTFTGFFKKLVSPKQSVEIPEKIIWNGFCDDGSLAKDGTYKYKFYASDDSGNQGESDEYVVIVDNTPPVINLAQLSSDEKNFGEGAKAILRIKQSGSLEELWTAKVTDAAGKTVRSYKWEKAEPVSVEWNGMNDDNSIVADGIYNYEITSTDLAGNVSEKAVITNILFSAEKPETAVAINGSKYFSPEGKTSKIKNVKLDVSIPNPTSSVNSLTDWSVVIVDEHDKAVREYTGDAKNAPKGSLVFDGKDSSGNPLPEGQYRAKISATYLNGYKPEEIYSPAFVIDNSAPKASATVGKTTFNGKDSLKIALAAKAKPAYTGEKNWTGTIVDAKTGAIVKQYNFGSDLPGEVEWDSVSDAGTIAPDGEYTFKLDVEDLAGNSDSVSTAKFTLDTSKTEAYISISPAAFSPNGNGVQEEVKIAPKVNAASGLKNYTIRVVDSKNKTVWEQSGNGNPPESILWNGTSNTGDTAGAKCEDGDYRVTLDAEAQSGTKAATVTSPKVTLDTKAPVVKVTPAYTVFSPEATSTRQTLPVKVEESSTEALWKAEVTDAKSKKVVRTYTWTKSPVKNFAWDGTDSNGNKVENGTYSIALTSTDAAGNTAKAVIDGITLDARPATAYVTNDLTGFSPNGDGILDKQKFTVHTSLSEGISKWSFNIVDAAGKTVRSWTEADSANLPKEITWAGDTSDKTVANGTFTGKLHIEYEKGNVADAATAPFICTAEAPKLSVGTSPKWFSPDNDGTDDDLQIKLKGESLAEFKSWSFVIRDRNGNMFWKTSGKSAITPRIIWDGRGSNGELVQSAEDYPYEFVVTDELGMTSKVEGKIQVDVLVVRDGDKLKMQVPSIIFRSDNADFNVQKLDANGNVITAGITAEQAKNNERVINRIAEILKKFGDYKVVVVGHANPSTNDPAEETTDNPSKWGPALGPLSLKRAEFVKNQLIKLGISKSRLGAEGKGGTEPVADTKDKTVNWKNRRVEFILEK</sequence>
<dbReference type="Pfam" id="PF12245">
    <property type="entry name" value="Big_3_2"/>
    <property type="match status" value="1"/>
</dbReference>
<organism evidence="5 7">
    <name type="scientific">Treponema rectale</name>
    <dbReference type="NCBI Taxonomy" id="744512"/>
    <lineage>
        <taxon>Bacteria</taxon>
        <taxon>Pseudomonadati</taxon>
        <taxon>Spirochaetota</taxon>
        <taxon>Spirochaetia</taxon>
        <taxon>Spirochaetales</taxon>
        <taxon>Treponemataceae</taxon>
        <taxon>Treponema</taxon>
    </lineage>
</organism>
<keyword evidence="7" id="KW-1185">Reference proteome</keyword>
<dbReference type="Proteomes" id="UP000593591">
    <property type="component" value="Chromosome"/>
</dbReference>
<keyword evidence="3" id="KW-0732">Signal</keyword>